<feature type="binding site" evidence="3">
    <location>
        <position position="123"/>
    </location>
    <ligand>
        <name>a divalent metal cation</name>
        <dbReference type="ChEBI" id="CHEBI:60240"/>
        <label>2</label>
    </ligand>
</feature>
<evidence type="ECO:0000256" key="2">
    <source>
        <dbReference type="ARBA" id="ARBA00022801"/>
    </source>
</evidence>
<evidence type="ECO:0000313" key="4">
    <source>
        <dbReference type="EMBL" id="TRY00357.1"/>
    </source>
</evidence>
<dbReference type="AlphaFoldDB" id="A0A553IJG2"/>
<organism evidence="4 5">
    <name type="scientific">Acholeplasma laidlawii</name>
    <dbReference type="NCBI Taxonomy" id="2148"/>
    <lineage>
        <taxon>Bacteria</taxon>
        <taxon>Bacillati</taxon>
        <taxon>Mycoplasmatota</taxon>
        <taxon>Mollicutes</taxon>
        <taxon>Acholeplasmatales</taxon>
        <taxon>Acholeplasmataceae</taxon>
        <taxon>Acholeplasma</taxon>
    </lineage>
</organism>
<dbReference type="Proteomes" id="UP000315938">
    <property type="component" value="Unassembled WGS sequence"/>
</dbReference>
<dbReference type="GeneID" id="41338381"/>
<keyword evidence="1 3" id="KW-0479">Metal-binding</keyword>
<evidence type="ECO:0000313" key="5">
    <source>
        <dbReference type="Proteomes" id="UP000315938"/>
    </source>
</evidence>
<dbReference type="Pfam" id="PF01026">
    <property type="entry name" value="TatD_DNase"/>
    <property type="match status" value="1"/>
</dbReference>
<dbReference type="PANTHER" id="PTHR46124">
    <property type="entry name" value="D-AMINOACYL-TRNA DEACYLASE"/>
    <property type="match status" value="1"/>
</dbReference>
<sequence>MIDTHAHINTKEFDKRLDEVLMNAKLNGVDKILVVGMDTYHNLRAIELASTFDNLYASVGIHPTSLSGDVEDLLPLFKHKKVVAVGETGIDLYWDKSNLDEQIKYFTEQIELAISLNLPIIVHTRNSFNEAYECLLPYKGKIKGVFHSFSSNIEDAKKAIELGFLIGISGVVTFKKATDLHEIVEKIDISHMILETDSPYLAPVPFRGKMNEPGYTKYVLETVSKIKNMEIHEVDKITTLNAIKLFQLEETL</sequence>
<proteinExistence type="predicted"/>
<dbReference type="InterPro" id="IPR015991">
    <property type="entry name" value="TatD/YcfH-like"/>
</dbReference>
<feature type="binding site" evidence="3">
    <location>
        <position position="5"/>
    </location>
    <ligand>
        <name>a divalent metal cation</name>
        <dbReference type="ChEBI" id="CHEBI:60240"/>
        <label>1</label>
    </ligand>
</feature>
<dbReference type="OMA" id="HTHLDMQ"/>
<gene>
    <name evidence="4" type="ORF">FNV44_04715</name>
</gene>
<dbReference type="InterPro" id="IPR001130">
    <property type="entry name" value="TatD-like"/>
</dbReference>
<dbReference type="GO" id="GO:0046872">
    <property type="term" value="F:metal ion binding"/>
    <property type="evidence" value="ECO:0007669"/>
    <property type="project" value="UniProtKB-KW"/>
</dbReference>
<evidence type="ECO:0000256" key="1">
    <source>
        <dbReference type="ARBA" id="ARBA00022723"/>
    </source>
</evidence>
<dbReference type="SUPFAM" id="SSF51556">
    <property type="entry name" value="Metallo-dependent hydrolases"/>
    <property type="match status" value="1"/>
</dbReference>
<protein>
    <submittedName>
        <fullName evidence="4">TatD family deoxyribonuclease</fullName>
    </submittedName>
</protein>
<evidence type="ECO:0000256" key="3">
    <source>
        <dbReference type="PIRSR" id="PIRSR005902-1"/>
    </source>
</evidence>
<feature type="binding site" evidence="3">
    <location>
        <position position="197"/>
    </location>
    <ligand>
        <name>a divalent metal cation</name>
        <dbReference type="ChEBI" id="CHEBI:60240"/>
        <label>1</label>
    </ligand>
</feature>
<dbReference type="EMBL" id="VKID01000001">
    <property type="protein sequence ID" value="TRY00357.1"/>
    <property type="molecule type" value="Genomic_DNA"/>
</dbReference>
<dbReference type="PANTHER" id="PTHR46124:SF4">
    <property type="entry name" value="HYDROLASE TATD"/>
    <property type="match status" value="1"/>
</dbReference>
<reference evidence="4 5" key="1">
    <citation type="submission" date="2019-07" db="EMBL/GenBank/DDBJ databases">
        <title>Genome sequence of Acholeplasma laidlawii strain with increased resistance to erythromycin.</title>
        <authorList>
            <person name="Medvedeva E.S."/>
            <person name="Baranova N.B."/>
            <person name="Siniagina M.N."/>
            <person name="Mouzykantov A."/>
            <person name="Chernova O.A."/>
            <person name="Chernov V.M."/>
        </authorList>
    </citation>
    <scope>NUCLEOTIDE SEQUENCE [LARGE SCALE GENOMIC DNA]</scope>
    <source>
        <strain evidence="4 5">PG8REry</strain>
    </source>
</reference>
<dbReference type="RefSeq" id="WP_012242146.1">
    <property type="nucleotide sequence ID" value="NZ_JACAOE010000001.1"/>
</dbReference>
<dbReference type="CDD" id="cd01310">
    <property type="entry name" value="TatD_DNAse"/>
    <property type="match status" value="1"/>
</dbReference>
<accession>A0A553IJG2</accession>
<dbReference type="GO" id="GO:0016788">
    <property type="term" value="F:hydrolase activity, acting on ester bonds"/>
    <property type="evidence" value="ECO:0007669"/>
    <property type="project" value="InterPro"/>
</dbReference>
<keyword evidence="2" id="KW-0378">Hydrolase</keyword>
<comment type="caution">
    <text evidence="4">The sequence shown here is derived from an EMBL/GenBank/DDBJ whole genome shotgun (WGS) entry which is preliminary data.</text>
</comment>
<dbReference type="InterPro" id="IPR032466">
    <property type="entry name" value="Metal_Hydrolase"/>
</dbReference>
<feature type="binding site" evidence="3">
    <location>
        <position position="147"/>
    </location>
    <ligand>
        <name>a divalent metal cation</name>
        <dbReference type="ChEBI" id="CHEBI:60240"/>
        <label>2</label>
    </ligand>
</feature>
<dbReference type="PIRSF" id="PIRSF005902">
    <property type="entry name" value="DNase_TatD"/>
    <property type="match status" value="1"/>
</dbReference>
<feature type="binding site" evidence="3">
    <location>
        <position position="87"/>
    </location>
    <ligand>
        <name>a divalent metal cation</name>
        <dbReference type="ChEBI" id="CHEBI:60240"/>
        <label>1</label>
    </ligand>
</feature>
<dbReference type="Gene3D" id="3.20.20.140">
    <property type="entry name" value="Metal-dependent hydrolases"/>
    <property type="match status" value="1"/>
</dbReference>
<dbReference type="NCBIfam" id="TIGR00010">
    <property type="entry name" value="YchF/TatD family DNA exonuclease"/>
    <property type="match status" value="1"/>
</dbReference>
<name>A0A553IJG2_ACHLA</name>
<dbReference type="GO" id="GO:0005829">
    <property type="term" value="C:cytosol"/>
    <property type="evidence" value="ECO:0007669"/>
    <property type="project" value="TreeGrafter"/>
</dbReference>
<feature type="binding site" evidence="3">
    <location>
        <position position="7"/>
    </location>
    <ligand>
        <name>a divalent metal cation</name>
        <dbReference type="ChEBI" id="CHEBI:60240"/>
        <label>1</label>
    </ligand>
</feature>
<dbReference type="FunFam" id="3.20.20.140:FF:000005">
    <property type="entry name" value="TatD family hydrolase"/>
    <property type="match status" value="1"/>
</dbReference>
<dbReference type="GO" id="GO:0004536">
    <property type="term" value="F:DNA nuclease activity"/>
    <property type="evidence" value="ECO:0007669"/>
    <property type="project" value="InterPro"/>
</dbReference>